<dbReference type="PROSITE" id="PS50005">
    <property type="entry name" value="TPR"/>
    <property type="match status" value="1"/>
</dbReference>
<dbReference type="SUPFAM" id="SSF81901">
    <property type="entry name" value="HCP-like"/>
    <property type="match status" value="2"/>
</dbReference>
<keyword evidence="1" id="KW-0802">TPR repeat</keyword>
<proteinExistence type="predicted"/>
<organism evidence="2 3">
    <name type="scientific">Torulaspora globosa</name>
    <dbReference type="NCBI Taxonomy" id="48254"/>
    <lineage>
        <taxon>Eukaryota</taxon>
        <taxon>Fungi</taxon>
        <taxon>Dikarya</taxon>
        <taxon>Ascomycota</taxon>
        <taxon>Saccharomycotina</taxon>
        <taxon>Saccharomycetes</taxon>
        <taxon>Saccharomycetales</taxon>
        <taxon>Saccharomycetaceae</taxon>
        <taxon>Torulaspora</taxon>
    </lineage>
</organism>
<dbReference type="GeneID" id="59323542"/>
<evidence type="ECO:0000313" key="2">
    <source>
        <dbReference type="EMBL" id="QLL30445.1"/>
    </source>
</evidence>
<sequence length="377" mass="43509">MMYRSIYGCVRRYATISQQVSRPPFEEIFPRKRMINRILFELDSRLSFKKLYPLFESSYNDMDEDTISLGSNVSASDVMLMKKVLEKVRSRTKSANLHLLKLESALLDKAAEMGDKDAIALVAFDVLKDPSRNSQEDVDYAKLLIKDLYKREHHLTLKLTGDLALRGGDSLQAADYYQHFLRLEADTYLAGEVYGQLGQMSFQDTDLLSAERYFRKAIALSPLEYSVHSYYYLAQIYMNSDPLKARTLMESCATQGYRESFKALGFLEMHYFGDLYKAQEWFKLGMELYELECFIGYFDCCASLGEWTLAKKCLKSLEKMGDANETYKTIVGQFMEARKEKIEKALSFQSDPLLYPNTMKDGSKQSELSIKQNKWGL</sequence>
<accession>A0A7G3ZAA9</accession>
<dbReference type="Proteomes" id="UP000515788">
    <property type="component" value="Chromosome 1"/>
</dbReference>
<dbReference type="InterPro" id="IPR011990">
    <property type="entry name" value="TPR-like_helical_dom_sf"/>
</dbReference>
<reference evidence="2 3" key="1">
    <citation type="submission" date="2020-06" db="EMBL/GenBank/DDBJ databases">
        <title>The yeast mating-type switching endonuclease HO is a domesticated member of an unorthodox homing genetic element family.</title>
        <authorList>
            <person name="Coughlan A.Y."/>
            <person name="Lombardi L."/>
            <person name="Braun-Galleani S."/>
            <person name="Martos A.R."/>
            <person name="Galeote V."/>
            <person name="Bigey F."/>
            <person name="Dequin S."/>
            <person name="Byrne K.P."/>
            <person name="Wolfe K.H."/>
        </authorList>
    </citation>
    <scope>NUCLEOTIDE SEQUENCE [LARGE SCALE GENOMIC DNA]</scope>
    <source>
        <strain evidence="2 3">CBS764</strain>
    </source>
</reference>
<dbReference type="InterPro" id="IPR019734">
    <property type="entry name" value="TPR_rpt"/>
</dbReference>
<dbReference type="KEGG" id="tgb:HG536_0A02620"/>
<gene>
    <name evidence="2" type="ORF">HG536_0A02620</name>
</gene>
<feature type="repeat" description="TPR" evidence="1">
    <location>
        <begin position="191"/>
        <end position="224"/>
    </location>
</feature>
<dbReference type="OrthoDB" id="1658288at2759"/>
<name>A0A7G3ZAA9_9SACH</name>
<dbReference type="AlphaFoldDB" id="A0A7G3ZAA9"/>
<evidence type="ECO:0000313" key="3">
    <source>
        <dbReference type="Proteomes" id="UP000515788"/>
    </source>
</evidence>
<keyword evidence="3" id="KW-1185">Reference proteome</keyword>
<dbReference type="Gene3D" id="1.25.40.10">
    <property type="entry name" value="Tetratricopeptide repeat domain"/>
    <property type="match status" value="1"/>
</dbReference>
<evidence type="ECO:0000256" key="1">
    <source>
        <dbReference type="PROSITE-ProRule" id="PRU00339"/>
    </source>
</evidence>
<dbReference type="RefSeq" id="XP_037137120.1">
    <property type="nucleotide sequence ID" value="XM_037281225.1"/>
</dbReference>
<dbReference type="EMBL" id="CP059246">
    <property type="protein sequence ID" value="QLL30445.1"/>
    <property type="molecule type" value="Genomic_DNA"/>
</dbReference>
<protein>
    <submittedName>
        <fullName evidence="2">Uncharacterized protein</fullName>
    </submittedName>
</protein>